<protein>
    <submittedName>
        <fullName evidence="2">Uncharacterized protein</fullName>
    </submittedName>
</protein>
<dbReference type="RefSeq" id="WP_146687491.1">
    <property type="nucleotide sequence ID" value="NZ_LT629750.1"/>
</dbReference>
<keyword evidence="1" id="KW-0472">Membrane</keyword>
<keyword evidence="1" id="KW-1133">Transmembrane helix</keyword>
<reference evidence="3" key="1">
    <citation type="submission" date="2016-10" db="EMBL/GenBank/DDBJ databases">
        <authorList>
            <person name="Varghese N."/>
            <person name="Submissions S."/>
        </authorList>
    </citation>
    <scope>NUCLEOTIDE SEQUENCE [LARGE SCALE GENOMIC DNA]</scope>
    <source>
        <strain evidence="3">GAS369</strain>
    </source>
</reference>
<sequence length="294" mass="32840">MSAFLRWLFYIFEYLKERPASLVVYLSFAVFLILWPAGFLVPYGVTVGTILGSVAIALSSIGSGHILDKWIIAGIGTAVVGLCTATDTSEQLRAQKLRSELEKDIQAYATLADVKHGFVLFVTHRLGDCVKAPPVDADHCDDLESLLEHVDELNGSVPYYKAEILRIRGRIRDSDDHLYNYLEADDRLRPVGDDDGSISACATNGTGYCRQRTAWVCHTLANDLFRRGCETIEISQRRDLFDRAQKQLVCVSKWFEGGFEQRLRTRPLDTVGLSAALEMQLKNPSRPCVPPPKT</sequence>
<organism evidence="2 3">
    <name type="scientific">Bradyrhizobium canariense</name>
    <dbReference type="NCBI Taxonomy" id="255045"/>
    <lineage>
        <taxon>Bacteria</taxon>
        <taxon>Pseudomonadati</taxon>
        <taxon>Pseudomonadota</taxon>
        <taxon>Alphaproteobacteria</taxon>
        <taxon>Hyphomicrobiales</taxon>
        <taxon>Nitrobacteraceae</taxon>
        <taxon>Bradyrhizobium</taxon>
    </lineage>
</organism>
<evidence type="ECO:0000256" key="1">
    <source>
        <dbReference type="SAM" id="Phobius"/>
    </source>
</evidence>
<keyword evidence="1" id="KW-0812">Transmembrane</keyword>
<feature type="transmembrane region" description="Helical" evidence="1">
    <location>
        <begin position="43"/>
        <end position="61"/>
    </location>
</feature>
<name>A0A1H1TJS1_9BRAD</name>
<proteinExistence type="predicted"/>
<dbReference type="Proteomes" id="UP000243904">
    <property type="component" value="Chromosome I"/>
</dbReference>
<evidence type="ECO:0000313" key="2">
    <source>
        <dbReference type="EMBL" id="SDS60497.1"/>
    </source>
</evidence>
<dbReference type="AlphaFoldDB" id="A0A1H1TJS1"/>
<gene>
    <name evidence="2" type="ORF">SAMN05444158_2579</name>
</gene>
<accession>A0A1H1TJS1</accession>
<feature type="transmembrane region" description="Helical" evidence="1">
    <location>
        <begin position="20"/>
        <end position="37"/>
    </location>
</feature>
<dbReference type="EMBL" id="LT629750">
    <property type="protein sequence ID" value="SDS60497.1"/>
    <property type="molecule type" value="Genomic_DNA"/>
</dbReference>
<evidence type="ECO:0000313" key="3">
    <source>
        <dbReference type="Proteomes" id="UP000243904"/>
    </source>
</evidence>
<keyword evidence="3" id="KW-1185">Reference proteome</keyword>